<reference evidence="3" key="1">
    <citation type="journal article" date="2014" name="Genome Announc.">
        <title>Genome sequence and annotation of Acremonium chrysogenum, producer of the beta-lactam antibiotic cephalosporin C.</title>
        <authorList>
            <person name="Terfehr D."/>
            <person name="Dahlmann T.A."/>
            <person name="Specht T."/>
            <person name="Zadra I."/>
            <person name="Kuernsteiner H."/>
            <person name="Kueck U."/>
        </authorList>
    </citation>
    <scope>NUCLEOTIDE SEQUENCE [LARGE SCALE GENOMIC DNA]</scope>
    <source>
        <strain evidence="3">ATCC 11550 / CBS 779.69 / DSM 880 / IAM 14645 / JCM 23072 / IMI 49137</strain>
    </source>
</reference>
<evidence type="ECO:0000256" key="1">
    <source>
        <dbReference type="SAM" id="MobiDB-lite"/>
    </source>
</evidence>
<name>A0A086TEB4_HAPC1</name>
<feature type="region of interest" description="Disordered" evidence="1">
    <location>
        <begin position="1"/>
        <end position="81"/>
    </location>
</feature>
<dbReference type="STRING" id="857340.A0A086TEB4"/>
<proteinExistence type="predicted"/>
<sequence>MDVDPGYRSEGEEGEDKAPIPRALSPLSLRIRPPPKIQDPDDFPYDPKAEESDAAESEDEADISPLKRTASDPAAHRPLKRQRGVLNSDYLNLLNSEIQDAAQRVSLEDQPKEPPGIWRSQLGLTCWTSIEKHIFFESLARLGKADSAGIAARIGTKSPVEVRHYIRALDEESDRRLRTGNRPALVTAEIPAAVELSQQCCHALDEAADAVSVRQERREQQREEGKWGDIWDLTPDVAKRLEEGEEDHADDQELPSVELFRLSNWLRLSQRIFMNSSIPANNWNHIDDIPPSIWATTFEDFRSLAVSITRRLVQTAIFAASTRIKSTGHRQVIRNTVKLRDVHSAVASLGMPSNSRDFWQKSARRLRLDVFNDAIETDDPEFMTFEEVEEALSSGVHQEPILENEVELTEELSADDTIDQETSNSADEEERAIKAETNEIFEYSVADFPNTARMKQALSARVSVEREQERFAEHSDQYASYREELEMWNLLDKAPPPGLHKVTDPGVTPRSNLDVESLYPLGRDWRRNTQFWSEWETAPRPDMDDE</sequence>
<evidence type="ECO:0000313" key="2">
    <source>
        <dbReference type="EMBL" id="KFH47696.1"/>
    </source>
</evidence>
<dbReference type="OrthoDB" id="2240312at2759"/>
<keyword evidence="2" id="KW-0396">Initiation factor</keyword>
<dbReference type="HOGENOM" id="CLU_012849_2_1_1"/>
<dbReference type="Proteomes" id="UP000029964">
    <property type="component" value="Unassembled WGS sequence"/>
</dbReference>
<dbReference type="InterPro" id="IPR001005">
    <property type="entry name" value="SANT/Myb"/>
</dbReference>
<keyword evidence="2" id="KW-0648">Protein biosynthesis</keyword>
<accession>A0A086TEB4</accession>
<gene>
    <name evidence="2" type="ORF">ACRE_013460</name>
</gene>
<evidence type="ECO:0000313" key="3">
    <source>
        <dbReference type="Proteomes" id="UP000029964"/>
    </source>
</evidence>
<feature type="compositionally biased region" description="Low complexity" evidence="1">
    <location>
        <begin position="21"/>
        <end position="31"/>
    </location>
</feature>
<dbReference type="CDD" id="cd00167">
    <property type="entry name" value="SANT"/>
    <property type="match status" value="1"/>
</dbReference>
<feature type="compositionally biased region" description="Acidic residues" evidence="1">
    <location>
        <begin position="52"/>
        <end position="62"/>
    </location>
</feature>
<dbReference type="PANTHER" id="PTHR28079">
    <property type="entry name" value="RNA POLYMERASE I-SPECIFIC TRANSCRIPTION INITIATION FACTOR RRN5"/>
    <property type="match status" value="1"/>
</dbReference>
<feature type="compositionally biased region" description="Basic and acidic residues" evidence="1">
    <location>
        <begin position="1"/>
        <end position="19"/>
    </location>
</feature>
<keyword evidence="3" id="KW-1185">Reference proteome</keyword>
<dbReference type="GO" id="GO:0042790">
    <property type="term" value="P:nucleolar large rRNA transcription by RNA polymerase I"/>
    <property type="evidence" value="ECO:0007669"/>
    <property type="project" value="InterPro"/>
</dbReference>
<dbReference type="GO" id="GO:0001181">
    <property type="term" value="F:RNA polymerase I general transcription initiation factor activity"/>
    <property type="evidence" value="ECO:0007669"/>
    <property type="project" value="TreeGrafter"/>
</dbReference>
<dbReference type="GO" id="GO:0003743">
    <property type="term" value="F:translation initiation factor activity"/>
    <property type="evidence" value="ECO:0007669"/>
    <property type="project" value="UniProtKB-KW"/>
</dbReference>
<dbReference type="GO" id="GO:0000182">
    <property type="term" value="F:rDNA binding"/>
    <property type="evidence" value="ECO:0007669"/>
    <property type="project" value="TreeGrafter"/>
</dbReference>
<dbReference type="PANTHER" id="PTHR28079:SF1">
    <property type="entry name" value="RNA POLYMERASE I-SPECIFIC TRANSCRIPTION INITIATION FACTOR RRN5"/>
    <property type="match status" value="1"/>
</dbReference>
<organism evidence="2 3">
    <name type="scientific">Hapsidospora chrysogenum (strain ATCC 11550 / CBS 779.69 / DSM 880 / IAM 14645 / JCM 23072 / IMI 49137)</name>
    <name type="common">Acremonium chrysogenum</name>
    <dbReference type="NCBI Taxonomy" id="857340"/>
    <lineage>
        <taxon>Eukaryota</taxon>
        <taxon>Fungi</taxon>
        <taxon>Dikarya</taxon>
        <taxon>Ascomycota</taxon>
        <taxon>Pezizomycotina</taxon>
        <taxon>Sordariomycetes</taxon>
        <taxon>Hypocreomycetidae</taxon>
        <taxon>Hypocreales</taxon>
        <taxon>Bionectriaceae</taxon>
        <taxon>Hapsidospora</taxon>
    </lineage>
</organism>
<dbReference type="AlphaFoldDB" id="A0A086TEB4"/>
<protein>
    <submittedName>
        <fullName evidence="2">RNA polymerase I-specific transcription initiation factor-like protein</fullName>
    </submittedName>
</protein>
<dbReference type="InterPro" id="IPR039601">
    <property type="entry name" value="Rrn5"/>
</dbReference>
<dbReference type="EMBL" id="JPKY01000007">
    <property type="protein sequence ID" value="KFH47696.1"/>
    <property type="molecule type" value="Genomic_DNA"/>
</dbReference>
<dbReference type="GO" id="GO:0006361">
    <property type="term" value="P:transcription initiation at RNA polymerase I promoter"/>
    <property type="evidence" value="ECO:0007669"/>
    <property type="project" value="TreeGrafter"/>
</dbReference>
<dbReference type="GO" id="GO:0000500">
    <property type="term" value="C:RNA polymerase I upstream activating factor complex"/>
    <property type="evidence" value="ECO:0007669"/>
    <property type="project" value="InterPro"/>
</dbReference>
<comment type="caution">
    <text evidence="2">The sequence shown here is derived from an EMBL/GenBank/DDBJ whole genome shotgun (WGS) entry which is preliminary data.</text>
</comment>
<dbReference type="Gene3D" id="1.10.10.60">
    <property type="entry name" value="Homeodomain-like"/>
    <property type="match status" value="1"/>
</dbReference>